<feature type="transmembrane region" description="Helical" evidence="6">
    <location>
        <begin position="297"/>
        <end position="320"/>
    </location>
</feature>
<organism evidence="9 10">
    <name type="scientific">Cymbomonas tetramitiformis</name>
    <dbReference type="NCBI Taxonomy" id="36881"/>
    <lineage>
        <taxon>Eukaryota</taxon>
        <taxon>Viridiplantae</taxon>
        <taxon>Chlorophyta</taxon>
        <taxon>Pyramimonadophyceae</taxon>
        <taxon>Pyramimonadales</taxon>
        <taxon>Pyramimonadaceae</taxon>
        <taxon>Cymbomonas</taxon>
    </lineage>
</organism>
<dbReference type="PANTHER" id="PTHR23506:SF23">
    <property type="entry name" value="GH10249P"/>
    <property type="match status" value="1"/>
</dbReference>
<dbReference type="PANTHER" id="PTHR23506">
    <property type="entry name" value="GH10249P"/>
    <property type="match status" value="1"/>
</dbReference>
<dbReference type="InterPro" id="IPR002048">
    <property type="entry name" value="EF_hand_dom"/>
</dbReference>
<feature type="transmembrane region" description="Helical" evidence="6">
    <location>
        <begin position="274"/>
        <end position="291"/>
    </location>
</feature>
<evidence type="ECO:0008006" key="11">
    <source>
        <dbReference type="Google" id="ProtNLM"/>
    </source>
</evidence>
<feature type="transmembrane region" description="Helical" evidence="6">
    <location>
        <begin position="360"/>
        <end position="382"/>
    </location>
</feature>
<dbReference type="Proteomes" id="UP001190700">
    <property type="component" value="Unassembled WGS sequence"/>
</dbReference>
<comment type="caution">
    <text evidence="9">The sequence shown here is derived from an EMBL/GenBank/DDBJ whole genome shotgun (WGS) entry which is preliminary data.</text>
</comment>
<proteinExistence type="predicted"/>
<dbReference type="CDD" id="cd17325">
    <property type="entry name" value="MFS_MdtG_SLC18_like"/>
    <property type="match status" value="1"/>
</dbReference>
<dbReference type="GO" id="GO:0016020">
    <property type="term" value="C:membrane"/>
    <property type="evidence" value="ECO:0007669"/>
    <property type="project" value="UniProtKB-SubCell"/>
</dbReference>
<feature type="transmembrane region" description="Helical" evidence="6">
    <location>
        <begin position="430"/>
        <end position="453"/>
    </location>
</feature>
<keyword evidence="5 6" id="KW-0472">Membrane</keyword>
<dbReference type="SUPFAM" id="SSF103473">
    <property type="entry name" value="MFS general substrate transporter"/>
    <property type="match status" value="1"/>
</dbReference>
<evidence type="ECO:0000313" key="9">
    <source>
        <dbReference type="EMBL" id="KAK3252250.1"/>
    </source>
</evidence>
<feature type="domain" description="Major facilitator superfamily (MFS) profile" evidence="8">
    <location>
        <begin position="208"/>
        <end position="606"/>
    </location>
</feature>
<dbReference type="SUPFAM" id="SSF47473">
    <property type="entry name" value="EF-hand"/>
    <property type="match status" value="1"/>
</dbReference>
<feature type="domain" description="EF-hand" evidence="7">
    <location>
        <begin position="169"/>
        <end position="204"/>
    </location>
</feature>
<evidence type="ECO:0000256" key="4">
    <source>
        <dbReference type="ARBA" id="ARBA00022989"/>
    </source>
</evidence>
<reference evidence="9 10" key="1">
    <citation type="journal article" date="2015" name="Genome Biol. Evol.">
        <title>Comparative Genomics of a Bacterivorous Green Alga Reveals Evolutionary Causalities and Consequences of Phago-Mixotrophic Mode of Nutrition.</title>
        <authorList>
            <person name="Burns J.A."/>
            <person name="Paasch A."/>
            <person name="Narechania A."/>
            <person name="Kim E."/>
        </authorList>
    </citation>
    <scope>NUCLEOTIDE SEQUENCE [LARGE SCALE GENOMIC DNA]</scope>
    <source>
        <strain evidence="9 10">PLY_AMNH</strain>
    </source>
</reference>
<feature type="transmembrane region" description="Helical" evidence="6">
    <location>
        <begin position="459"/>
        <end position="481"/>
    </location>
</feature>
<protein>
    <recommendedName>
        <fullName evidence="11">MFS transporter</fullName>
    </recommendedName>
</protein>
<feature type="transmembrane region" description="Helical" evidence="6">
    <location>
        <begin position="332"/>
        <end position="354"/>
    </location>
</feature>
<name>A0AAE0F6K4_9CHLO</name>
<dbReference type="Pfam" id="PF07690">
    <property type="entry name" value="MFS_1"/>
    <property type="match status" value="1"/>
</dbReference>
<gene>
    <name evidence="9" type="ORF">CYMTET_38441</name>
</gene>
<dbReference type="InterPro" id="IPR011701">
    <property type="entry name" value="MFS"/>
</dbReference>
<keyword evidence="10" id="KW-1185">Reference proteome</keyword>
<accession>A0AAE0F6K4</accession>
<dbReference type="GO" id="GO:0022857">
    <property type="term" value="F:transmembrane transporter activity"/>
    <property type="evidence" value="ECO:0007669"/>
    <property type="project" value="InterPro"/>
</dbReference>
<dbReference type="InterPro" id="IPR020846">
    <property type="entry name" value="MFS_dom"/>
</dbReference>
<evidence type="ECO:0000313" key="10">
    <source>
        <dbReference type="Proteomes" id="UP001190700"/>
    </source>
</evidence>
<dbReference type="EMBL" id="LGRX02025539">
    <property type="protein sequence ID" value="KAK3252250.1"/>
    <property type="molecule type" value="Genomic_DNA"/>
</dbReference>
<evidence type="ECO:0000256" key="6">
    <source>
        <dbReference type="SAM" id="Phobius"/>
    </source>
</evidence>
<evidence type="ECO:0000256" key="1">
    <source>
        <dbReference type="ARBA" id="ARBA00004141"/>
    </source>
</evidence>
<dbReference type="PROSITE" id="PS50850">
    <property type="entry name" value="MFS"/>
    <property type="match status" value="1"/>
</dbReference>
<dbReference type="InterPro" id="IPR036259">
    <property type="entry name" value="MFS_trans_sf"/>
</dbReference>
<keyword evidence="3 6" id="KW-0812">Transmembrane</keyword>
<keyword evidence="2" id="KW-0813">Transport</keyword>
<dbReference type="Gene3D" id="1.20.1250.20">
    <property type="entry name" value="MFS general substrate transporter like domains"/>
    <property type="match status" value="2"/>
</dbReference>
<dbReference type="InterPro" id="IPR050930">
    <property type="entry name" value="MFS_Vesicular_Transporter"/>
</dbReference>
<evidence type="ECO:0000259" key="8">
    <source>
        <dbReference type="PROSITE" id="PS50850"/>
    </source>
</evidence>
<evidence type="ECO:0000256" key="5">
    <source>
        <dbReference type="ARBA" id="ARBA00023136"/>
    </source>
</evidence>
<keyword evidence="4 6" id="KW-1133">Transmembrane helix</keyword>
<dbReference type="AlphaFoldDB" id="A0AAE0F6K4"/>
<dbReference type="GO" id="GO:0005509">
    <property type="term" value="F:calcium ion binding"/>
    <property type="evidence" value="ECO:0007669"/>
    <property type="project" value="InterPro"/>
</dbReference>
<evidence type="ECO:0000256" key="3">
    <source>
        <dbReference type="ARBA" id="ARBA00022692"/>
    </source>
</evidence>
<dbReference type="InterPro" id="IPR011992">
    <property type="entry name" value="EF-hand-dom_pair"/>
</dbReference>
<comment type="subcellular location">
    <subcellularLocation>
        <location evidence="1">Membrane</location>
        <topology evidence="1">Multi-pass membrane protein</topology>
    </subcellularLocation>
</comment>
<evidence type="ECO:0000256" key="2">
    <source>
        <dbReference type="ARBA" id="ARBA00022448"/>
    </source>
</evidence>
<sequence length="614" mass="63951">MFMLHINQKLTFLLGLGEFVRLTFPKRNIESRFTCLSQASADDREGWCTLLGDSIKRCLSGNASACVILAWRCSGAARFAVCQLRSCVGVSGAWPRDDFSPRRQSWGDCCSRGLSGEAPRSPESLPEALRPLGLQYLEVEKLRMVFDRHVTQEGHLDARALLRAAGREGSPAEVSSVVAELDRTGDGRVTWPEMRAAAEAAGESVDGRVRPIYAALILMFASQGAQWPVLPQLAAGLDLDAAGLGLVTGATALARIASNAPAASLAERIGRRPLLVAGPAIMAVGVGGLAASSSFAHLVLCNSLVGVGLAAAVAGAGLYLSDIATPRNRARTTAPVLQSALLGFAAGPAIGGMLVEAVGLQAPFVVCAAVLLGSSGTALALLPETLNEAAARREAARSLLGLCRNGCEEQPEPPPTGILELMRRPALQGLFSVVAINGFSQGAMPVTTVLFMLETLNMSSMQVGGTMTMSVLMMILATQPATWLSDRLESRKTVMLPSLLGNALLTGMLPLATSPAAYSGIFTACAVANAFSKPSISPMLLDSTTGRERARALALRLTVQDVGTLIGASTMGLLASQLGTPAAIQTTATLQVLAALVFAARVPRGRLSPGSVVS</sequence>
<evidence type="ECO:0000259" key="7">
    <source>
        <dbReference type="PROSITE" id="PS50222"/>
    </source>
</evidence>
<dbReference type="PROSITE" id="PS50222">
    <property type="entry name" value="EF_HAND_2"/>
    <property type="match status" value="1"/>
</dbReference>